<organism evidence="1 2">
    <name type="scientific">Araneus ventricosus</name>
    <name type="common">Orbweaver spider</name>
    <name type="synonym">Epeira ventricosa</name>
    <dbReference type="NCBI Taxonomy" id="182803"/>
    <lineage>
        <taxon>Eukaryota</taxon>
        <taxon>Metazoa</taxon>
        <taxon>Ecdysozoa</taxon>
        <taxon>Arthropoda</taxon>
        <taxon>Chelicerata</taxon>
        <taxon>Arachnida</taxon>
        <taxon>Araneae</taxon>
        <taxon>Araneomorphae</taxon>
        <taxon>Entelegynae</taxon>
        <taxon>Araneoidea</taxon>
        <taxon>Araneidae</taxon>
        <taxon>Araneus</taxon>
    </lineage>
</organism>
<proteinExistence type="predicted"/>
<reference evidence="1 2" key="1">
    <citation type="journal article" date="2019" name="Sci. Rep.">
        <title>Orb-weaving spider Araneus ventricosus genome elucidates the spidroin gene catalogue.</title>
        <authorList>
            <person name="Kono N."/>
            <person name="Nakamura H."/>
            <person name="Ohtoshi R."/>
            <person name="Moran D.A.P."/>
            <person name="Shinohara A."/>
            <person name="Yoshida Y."/>
            <person name="Fujiwara M."/>
            <person name="Mori M."/>
            <person name="Tomita M."/>
            <person name="Arakawa K."/>
        </authorList>
    </citation>
    <scope>NUCLEOTIDE SEQUENCE [LARGE SCALE GENOMIC DNA]</scope>
</reference>
<accession>A0A4Y2CIY2</accession>
<evidence type="ECO:0000313" key="1">
    <source>
        <dbReference type="EMBL" id="GBM03876.1"/>
    </source>
</evidence>
<name>A0A4Y2CIY2_ARAVE</name>
<comment type="caution">
    <text evidence="1">The sequence shown here is derived from an EMBL/GenBank/DDBJ whole genome shotgun (WGS) entry which is preliminary data.</text>
</comment>
<protein>
    <submittedName>
        <fullName evidence="1">Uncharacterized protein</fullName>
    </submittedName>
</protein>
<sequence>MDIILVNSCQMTRTRPDLHLFSKLSHDGSGRTFAPPPYVLFTVQHAQLHDGSPVDSGYEPRTLWACRRDFSTSQVRLGNEKNTKCAFWTSSILPIKSKI</sequence>
<dbReference type="AlphaFoldDB" id="A0A4Y2CIY2"/>
<gene>
    <name evidence="1" type="ORF">AVEN_231337_1</name>
</gene>
<keyword evidence="2" id="KW-1185">Reference proteome</keyword>
<evidence type="ECO:0000313" key="2">
    <source>
        <dbReference type="Proteomes" id="UP000499080"/>
    </source>
</evidence>
<dbReference type="Proteomes" id="UP000499080">
    <property type="component" value="Unassembled WGS sequence"/>
</dbReference>
<dbReference type="EMBL" id="BGPR01000195">
    <property type="protein sequence ID" value="GBM03876.1"/>
    <property type="molecule type" value="Genomic_DNA"/>
</dbReference>